<evidence type="ECO:0000256" key="12">
    <source>
        <dbReference type="PROSITE-ProRule" id="PRU00023"/>
    </source>
</evidence>
<dbReference type="EMBL" id="JAEHOD010000062">
    <property type="protein sequence ID" value="KAG2433470.1"/>
    <property type="molecule type" value="Genomic_DNA"/>
</dbReference>
<evidence type="ECO:0000256" key="10">
    <source>
        <dbReference type="ARBA" id="ARBA00023136"/>
    </source>
</evidence>
<evidence type="ECO:0000256" key="14">
    <source>
        <dbReference type="SAM" id="MobiDB-lite"/>
    </source>
</evidence>
<gene>
    <name evidence="17" type="ORF">HYH02_012588</name>
</gene>
<feature type="region of interest" description="Disordered" evidence="14">
    <location>
        <begin position="171"/>
        <end position="256"/>
    </location>
</feature>
<feature type="region of interest" description="Disordered" evidence="14">
    <location>
        <begin position="2694"/>
        <end position="2734"/>
    </location>
</feature>
<organism evidence="17 18">
    <name type="scientific">Chlamydomonas schloesseri</name>
    <dbReference type="NCBI Taxonomy" id="2026947"/>
    <lineage>
        <taxon>Eukaryota</taxon>
        <taxon>Viridiplantae</taxon>
        <taxon>Chlorophyta</taxon>
        <taxon>core chlorophytes</taxon>
        <taxon>Chlorophyceae</taxon>
        <taxon>CS clade</taxon>
        <taxon>Chlamydomonadales</taxon>
        <taxon>Chlamydomonadaceae</taxon>
        <taxon>Chlamydomonas</taxon>
    </lineage>
</organism>
<feature type="transmembrane region" description="Helical" evidence="15">
    <location>
        <begin position="2565"/>
        <end position="2589"/>
    </location>
</feature>
<keyword evidence="13" id="KW-0175">Coiled coil</keyword>
<keyword evidence="9" id="KW-0406">Ion transport</keyword>
<keyword evidence="18" id="KW-1185">Reference proteome</keyword>
<keyword evidence="7" id="KW-0106">Calcium</keyword>
<evidence type="ECO:0000256" key="7">
    <source>
        <dbReference type="ARBA" id="ARBA00022837"/>
    </source>
</evidence>
<feature type="transmembrane region" description="Helical" evidence="15">
    <location>
        <begin position="2170"/>
        <end position="2193"/>
    </location>
</feature>
<dbReference type="PANTHER" id="PTHR10582">
    <property type="entry name" value="TRANSIENT RECEPTOR POTENTIAL ION CHANNEL PROTEIN"/>
    <property type="match status" value="1"/>
</dbReference>
<feature type="repeat" description="ANK" evidence="12">
    <location>
        <begin position="596"/>
        <end position="621"/>
    </location>
</feature>
<keyword evidence="12" id="KW-0040">ANK repeat</keyword>
<feature type="region of interest" description="Disordered" evidence="14">
    <location>
        <begin position="2755"/>
        <end position="2782"/>
    </location>
</feature>
<dbReference type="Pfam" id="PF00023">
    <property type="entry name" value="Ank"/>
    <property type="match status" value="1"/>
</dbReference>
<feature type="transmembrane region" description="Helical" evidence="15">
    <location>
        <begin position="2492"/>
        <end position="2512"/>
    </location>
</feature>
<evidence type="ECO:0000256" key="13">
    <source>
        <dbReference type="SAM" id="Coils"/>
    </source>
</evidence>
<feature type="region of interest" description="Disordered" evidence="14">
    <location>
        <begin position="519"/>
        <end position="555"/>
    </location>
</feature>
<evidence type="ECO:0000256" key="3">
    <source>
        <dbReference type="ARBA" id="ARBA00022475"/>
    </source>
</evidence>
<feature type="compositionally biased region" description="Polar residues" evidence="14">
    <location>
        <begin position="247"/>
        <end position="256"/>
    </location>
</feature>
<keyword evidence="3" id="KW-1003">Cell membrane</keyword>
<dbReference type="Pfam" id="PF00520">
    <property type="entry name" value="Ion_trans"/>
    <property type="match status" value="1"/>
</dbReference>
<evidence type="ECO:0000256" key="6">
    <source>
        <dbReference type="ARBA" id="ARBA00022737"/>
    </source>
</evidence>
<dbReference type="InterPro" id="IPR005821">
    <property type="entry name" value="Ion_trans_dom"/>
</dbReference>
<evidence type="ECO:0000313" key="17">
    <source>
        <dbReference type="EMBL" id="KAG2433470.1"/>
    </source>
</evidence>
<feature type="region of interest" description="Disordered" evidence="14">
    <location>
        <begin position="1076"/>
        <end position="1130"/>
    </location>
</feature>
<dbReference type="SUPFAM" id="SSF48403">
    <property type="entry name" value="Ankyrin repeat"/>
    <property type="match status" value="1"/>
</dbReference>
<feature type="region of interest" description="Disordered" evidence="14">
    <location>
        <begin position="839"/>
        <end position="862"/>
    </location>
</feature>
<comment type="caution">
    <text evidence="17">The sequence shown here is derived from an EMBL/GenBank/DDBJ whole genome shotgun (WGS) entry which is preliminary data.</text>
</comment>
<feature type="region of interest" description="Disordered" evidence="14">
    <location>
        <begin position="2206"/>
        <end position="2237"/>
    </location>
</feature>
<feature type="region of interest" description="Disordered" evidence="14">
    <location>
        <begin position="2331"/>
        <end position="2358"/>
    </location>
</feature>
<feature type="compositionally biased region" description="Low complexity" evidence="14">
    <location>
        <begin position="839"/>
        <end position="852"/>
    </location>
</feature>
<evidence type="ECO:0000259" key="16">
    <source>
        <dbReference type="Pfam" id="PF00520"/>
    </source>
</evidence>
<feature type="region of interest" description="Disordered" evidence="14">
    <location>
        <begin position="2045"/>
        <end position="2083"/>
    </location>
</feature>
<dbReference type="InterPro" id="IPR036770">
    <property type="entry name" value="Ankyrin_rpt-contain_sf"/>
</dbReference>
<feature type="transmembrane region" description="Helical" evidence="15">
    <location>
        <begin position="2454"/>
        <end position="2471"/>
    </location>
</feature>
<feature type="compositionally biased region" description="Gly residues" evidence="14">
    <location>
        <begin position="537"/>
        <end position="546"/>
    </location>
</feature>
<proteinExistence type="predicted"/>
<protein>
    <recommendedName>
        <fullName evidence="16">Ion transport domain-containing protein</fullName>
    </recommendedName>
</protein>
<feature type="compositionally biased region" description="Low complexity" evidence="14">
    <location>
        <begin position="180"/>
        <end position="191"/>
    </location>
</feature>
<dbReference type="SMART" id="SM00248">
    <property type="entry name" value="ANK"/>
    <property type="match status" value="1"/>
</dbReference>
<feature type="compositionally biased region" description="Polar residues" evidence="14">
    <location>
        <begin position="95"/>
        <end position="106"/>
    </location>
</feature>
<evidence type="ECO:0000313" key="18">
    <source>
        <dbReference type="Proteomes" id="UP000613740"/>
    </source>
</evidence>
<evidence type="ECO:0000256" key="4">
    <source>
        <dbReference type="ARBA" id="ARBA00022568"/>
    </source>
</evidence>
<evidence type="ECO:0000256" key="2">
    <source>
        <dbReference type="ARBA" id="ARBA00022448"/>
    </source>
</evidence>
<comment type="subcellular location">
    <subcellularLocation>
        <location evidence="1">Cell membrane</location>
        <topology evidence="1">Multi-pass membrane protein</topology>
    </subcellularLocation>
</comment>
<dbReference type="PROSITE" id="PS50297">
    <property type="entry name" value="ANK_REP_REGION"/>
    <property type="match status" value="1"/>
</dbReference>
<dbReference type="OrthoDB" id="552831at2759"/>
<keyword evidence="6" id="KW-0677">Repeat</keyword>
<keyword evidence="10 15" id="KW-0472">Membrane</keyword>
<evidence type="ECO:0000256" key="5">
    <source>
        <dbReference type="ARBA" id="ARBA00022692"/>
    </source>
</evidence>
<evidence type="ECO:0000256" key="11">
    <source>
        <dbReference type="ARBA" id="ARBA00023303"/>
    </source>
</evidence>
<keyword evidence="11" id="KW-0407">Ion channel</keyword>
<reference evidence="17" key="1">
    <citation type="journal article" date="2020" name="bioRxiv">
        <title>Comparative genomics of Chlamydomonas.</title>
        <authorList>
            <person name="Craig R.J."/>
            <person name="Hasan A.R."/>
            <person name="Ness R.W."/>
            <person name="Keightley P.D."/>
        </authorList>
    </citation>
    <scope>NUCLEOTIDE SEQUENCE</scope>
    <source>
        <strain evidence="17">CCAP 11/173</strain>
    </source>
</reference>
<dbReference type="InterPro" id="IPR002110">
    <property type="entry name" value="Ankyrin_rpt"/>
</dbReference>
<feature type="compositionally biased region" description="Pro residues" evidence="14">
    <location>
        <begin position="2331"/>
        <end position="2344"/>
    </location>
</feature>
<dbReference type="Proteomes" id="UP000613740">
    <property type="component" value="Unassembled WGS sequence"/>
</dbReference>
<dbReference type="Gene3D" id="1.25.40.20">
    <property type="entry name" value="Ankyrin repeat-containing domain"/>
    <property type="match status" value="1"/>
</dbReference>
<keyword evidence="8 15" id="KW-1133">Transmembrane helix</keyword>
<dbReference type="GO" id="GO:0005886">
    <property type="term" value="C:plasma membrane"/>
    <property type="evidence" value="ECO:0007669"/>
    <property type="project" value="UniProtKB-SubCell"/>
</dbReference>
<sequence>MTQGRASGVGELQQNPLQALALLERALSTSPDEHKRALRSVLDYVRDCGRTRSTGAGSDGATPAALQWADPPLILGPSTFDSGLSPDDFPAHPRCTSNGRSVSATEAGQRETPLQAADSHGGNRHTPSGLRGLQKLLLSFKPSKQQDQDQEHQQQQAGGDEIADAAAVVAAGASRPGPSPSSTSSPSPTGPGTHGVAPPPDSSLPLATAREGPQQLQKAARRSRLPPHAEYPAGQLLHPAGGDGALSQRTADSRQPQLEVALSIASAHSGADTMQCQTGQQQLPSSGSRAAFGKRRLKGMLHVPFRCAGPDMGAEPPMAGPTSAGGNPSLTLVRSGLFSASMMHMLGLMFGSRPPTCSAGNRARGASGRSYMRQEAQVSLVEAEQAAAAASDYQQWRGQTGLRLLLSGGYLLHACTPLSAAVSVAACMRSSAAAGGGAAGGCPAGCGAAASSVDVPQAVGGSELVELVRQWCISADLVNWTPSVSPTWPSPQASHQVPQQQANQLLSLEHRFVRPSAALSPSLHRQTAPAEVAAPSGGSGCTGPGGPAATEGAAAAGAAIGPEHVQLQGLGDLKPQAAVAAADTAGASAGADCWVSPLAAAALHGDVELVRLLLEKGADPNGRCWLPDGTVFTPLMVARIWEVARELLVAQGVEERLPEPLLLTALQLSTQLPPPGGLTQHGVGVGSDGSGEIGVQGPTAVGADGGRECPQGQEQLQRERTVQLLLEVVKQAAVDGDAEWERRRQQPQSCAECLARVDPMLGPGIDPRLAVLWLKLGGPRAADKPVFRHPERLLPPAAAAVGSRHCNSDGSVFWLAAPDDARLMHNKVVRQGAEALEAAATAAGAKQQQPQQDMPPPPPPPLTLGEAAMLSRIAVDAAAHRDRHWPSAQLEVLTVGSPRHPTTPAAAAAASSIASFATAAGAVAVSPGGCVAGPRRQQQLPTPFMQQQPAADSISRSGAAYRAAAGAHSPTAAAARQPPATPTSMLTFTSDMLSSSVSSSSQALVPKVEHAGSSTFKGCADVGCKQADKPPRDWCMRYAALCDIPLLSLELLHHAVAGGSSSCGAAVARSAVSEASPALHVPPPPPPTLLALLAGQQQRQHSTPRDRRGAGSAPQQPQREALQRLHSTPAGALAAAAAGGRLSPAVLMQTPSMEAAPPAAAGLSHELPSPAAADVAGPSMTSAFARQSRATPSSHVSYSGCATGPAAAAHMVVPFAVPSAPTTDLGSASQALLSVAAEWWVAKSFGCEPPPGRGEAAAVQQKKQGAAAARRWWLPRSAASRRQGASDAATHGSDLRTADATGEVGVLVELARKYERPGSLFPSLVSAYALLYWLWTPAGESQPPLVAQSMPRQLMPPLPEGAEPFASQPAAVESMSYWPSPMAAAPQQGPEVSGRSVTGSLLGYHAASMPAGVGGGPAIGQVSHRTAVGLLSDEARLQQQMVLTLLQHAEGVMGDAAVAYCRLLAFHAGKTLGRRQDQQPVRAPPQRAPNLRVGLSEWVSGSQAAGSAAADRSTGKAAGVHAAHLLQSQQASPLHQSRPTTAASPHCASKGGLIKFLCKGALCWVHGQARAMLGPATPGIACAVAAADGGGSGQQRQAREMLNVAVVLIGAAQAHEATAGGMAPPTPNAGAGAGGTTAGAAASLPSTQAQQLLVKLTQKARSSKPAAGGGAAAGALPPANPEYEAALFRAAVCCSRGSKQCNTKFIQAAVSGLQAVAQVAAAEAVQQAAAAGQAAACSGVSPAPPANEFAPGLWADAAAKRMLLLASGLSPGDADGVPRAPGPASEVMETWVAGLRAMSQRDWCQDGGYAKEVDHWLTAAGDNAGGLHNLHPDFLALICRVALSIDSNGMLLRRGIKALAWQLRREPLAPTHQLQMLLEELLDESPRQVARLLAQTGLGWASAVQPTASAAPEAGGGAGSGAVSGPPAAAVVVRSWHSIMVETALGRPPAALLEDSAESSHGYIPIAIRLPPAAGAAPAAEAACPHNMVAAGLWDWLSGWMRRQDMHMSHPVLPADAMSPATSGRIRKSISVVPPLTEMLSGALAPHNSTNAAGDDAAPDAGGGGGGAAAQSRSSGANSSSGSSSLVRLSAMLLEDGGDGTQQLDMLARRDSLVSLWWDFARTPSALNDKSVREHLWRPDMGGAVPHTFTSAFMAALAVLCQGCVGVGGLFGLLYLTSCALLTTILALMGAFVKLRFGWRPTGAGSRAAGSQQHHAKPGAAGEAAGTGATGGRRRTSQRHGQYYSVAARALLLPGVTSTLLEQRQHLFSAMLSDQRIPLETWGMPGIAALVLHHWQSFTAHVVLQMFLQRAVYTIVFSMYALSLTGTEPPESPSAPPLAAPPPVGMGGAASGMQSSRQDSGLAGALGWGGGVWSYNEGPVCTGWPSRLHIKYIAVLMYMSLEYLVVEVRQMRMGFYDWFRQPWNLFDAVQQVLMFTSLSLHLSCTASVEVLQGLDQVLVLVLFWRLLYFATGKRGMGSFVRMVMLVSYDLRLFFIFLAVVYVGFGVAIMVVAPDWIPNCDQGGDCNMDVGRGQMVFLRLYSMIYGDFDATLLLRPGVASSGLAKLTSLVAALYMLFVSIILLNLLIAIVGDAYERVLESEGATDIRNKANMIVEVEQLMPGWLRKWRDRVLLRCDALLVLQNEDAMSVPSGEVAAREAAVLGQTTQQALQRPKMEHANSFTHLLFRSVDGGFSPTTPAGPGGIRGALTSSGAVDTGARTGRPPLAAARPSEGGGALASGLEAAAGAAAASAAATAAPGAEADTDPLVDREEEPPLGGPWCGRHGTTMNALRTLQHEMQRQGAQQERRAAALLQLVQRQQQQMEEQQTLIQQQQARLQEILQRLPQG</sequence>
<dbReference type="GO" id="GO:0005216">
    <property type="term" value="F:monoatomic ion channel activity"/>
    <property type="evidence" value="ECO:0007669"/>
    <property type="project" value="InterPro"/>
</dbReference>
<feature type="domain" description="Ion transport" evidence="16">
    <location>
        <begin position="2407"/>
        <end position="2596"/>
    </location>
</feature>
<dbReference type="InterPro" id="IPR024862">
    <property type="entry name" value="TRPV"/>
</dbReference>
<dbReference type="PROSITE" id="PS50088">
    <property type="entry name" value="ANK_REPEAT"/>
    <property type="match status" value="1"/>
</dbReference>
<dbReference type="PANTHER" id="PTHR10582:SF2">
    <property type="entry name" value="INACTIVE"/>
    <property type="match status" value="1"/>
</dbReference>
<feature type="coiled-coil region" evidence="13">
    <location>
        <begin position="2808"/>
        <end position="2842"/>
    </location>
</feature>
<feature type="region of interest" description="Disordered" evidence="14">
    <location>
        <begin position="1618"/>
        <end position="1640"/>
    </location>
</feature>
<feature type="compositionally biased region" description="Pro residues" evidence="14">
    <location>
        <begin position="853"/>
        <end position="862"/>
    </location>
</feature>
<evidence type="ECO:0000256" key="1">
    <source>
        <dbReference type="ARBA" id="ARBA00004651"/>
    </source>
</evidence>
<name>A0A835T6N9_9CHLO</name>
<keyword evidence="2" id="KW-0813">Transport</keyword>
<dbReference type="GO" id="GO:0098703">
    <property type="term" value="P:calcium ion import across plasma membrane"/>
    <property type="evidence" value="ECO:0007669"/>
    <property type="project" value="TreeGrafter"/>
</dbReference>
<evidence type="ECO:0000256" key="9">
    <source>
        <dbReference type="ARBA" id="ARBA00023065"/>
    </source>
</evidence>
<feature type="region of interest" description="Disordered" evidence="14">
    <location>
        <begin position="77"/>
        <end position="130"/>
    </location>
</feature>
<keyword evidence="4" id="KW-0109">Calcium transport</keyword>
<feature type="compositionally biased region" description="Low complexity" evidence="14">
    <location>
        <begin position="2069"/>
        <end position="2083"/>
    </location>
</feature>
<keyword evidence="5 15" id="KW-0812">Transmembrane</keyword>
<accession>A0A835T6N9</accession>
<feature type="compositionally biased region" description="Acidic residues" evidence="14">
    <location>
        <begin position="2761"/>
        <end position="2773"/>
    </location>
</feature>
<evidence type="ECO:0000256" key="15">
    <source>
        <dbReference type="SAM" id="Phobius"/>
    </source>
</evidence>
<evidence type="ECO:0000256" key="8">
    <source>
        <dbReference type="ARBA" id="ARBA00022989"/>
    </source>
</evidence>